<evidence type="ECO:0000256" key="1">
    <source>
        <dbReference type="ARBA" id="ARBA00022443"/>
    </source>
</evidence>
<dbReference type="GO" id="GO:0030950">
    <property type="term" value="P:establishment or maintenance of actin cytoskeleton polarity"/>
    <property type="evidence" value="ECO:0007669"/>
    <property type="project" value="TreeGrafter"/>
</dbReference>
<comment type="caution">
    <text evidence="6">The sequence shown here is derived from an EMBL/GenBank/DDBJ whole genome shotgun (WGS) entry which is preliminary data.</text>
</comment>
<feature type="compositionally biased region" description="Basic and acidic residues" evidence="3">
    <location>
        <begin position="399"/>
        <end position="422"/>
    </location>
</feature>
<organism evidence="6 7">
    <name type="scientific">Tilletia walkeri</name>
    <dbReference type="NCBI Taxonomy" id="117179"/>
    <lineage>
        <taxon>Eukaryota</taxon>
        <taxon>Fungi</taxon>
        <taxon>Dikarya</taxon>
        <taxon>Basidiomycota</taxon>
        <taxon>Ustilaginomycotina</taxon>
        <taxon>Exobasidiomycetes</taxon>
        <taxon>Tilletiales</taxon>
        <taxon>Tilletiaceae</taxon>
        <taxon>Tilletia</taxon>
    </lineage>
</organism>
<reference evidence="6" key="2">
    <citation type="journal article" date="2019" name="IMA Fungus">
        <title>Genome sequencing and comparison of five Tilletia species to identify candidate genes for the detection of regulated species infecting wheat.</title>
        <authorList>
            <person name="Nguyen H.D.T."/>
            <person name="Sultana T."/>
            <person name="Kesanakurti P."/>
            <person name="Hambleton S."/>
        </authorList>
    </citation>
    <scope>NUCLEOTIDE SEQUENCE</scope>
    <source>
        <strain evidence="6">DAOMC 236422</strain>
    </source>
</reference>
<dbReference type="EMBL" id="LWDG02000157">
    <property type="protein sequence ID" value="KAE8268339.1"/>
    <property type="molecule type" value="Genomic_DNA"/>
</dbReference>
<accession>A0A8X7N7X1</accession>
<feature type="compositionally biased region" description="Low complexity" evidence="3">
    <location>
        <begin position="98"/>
        <end position="127"/>
    </location>
</feature>
<dbReference type="GO" id="GO:0007165">
    <property type="term" value="P:signal transduction"/>
    <property type="evidence" value="ECO:0007669"/>
    <property type="project" value="InterPro"/>
</dbReference>
<name>A0A8X7N7X1_9BASI</name>
<feature type="region of interest" description="Disordered" evidence="3">
    <location>
        <begin position="280"/>
        <end position="594"/>
    </location>
</feature>
<feature type="compositionally biased region" description="Acidic residues" evidence="3">
    <location>
        <begin position="331"/>
        <end position="364"/>
    </location>
</feature>
<feature type="compositionally biased region" description="Low complexity" evidence="3">
    <location>
        <begin position="525"/>
        <end position="539"/>
    </location>
</feature>
<proteinExistence type="predicted"/>
<evidence type="ECO:0008006" key="8">
    <source>
        <dbReference type="Google" id="ProtNLM"/>
    </source>
</evidence>
<sequence length="1292" mass="140359">MAQRPNLTVDINAARQQGSRNQAAKSAQQAQASVGTHIGNAHMSAQRIVEAPPELQGQDGFSSDEEDDRGQDMYAAAQARLKAGVASAGARATRSSDSDQYQQQQQMQQAEHQQQLQRQQLQQQQQQEDLEESDSEDQMQGHAVEQEQYSDDGGEYEEDMEEDEFSSSPSIPDENIDFDLVYALHNFIATVEGQATVHKGNSLTLLDDSNSYWWLVRVLRTQEVGYIPAENIETPVERLARLNKHRNVDLSSATDDDHMQVPAKIYRSYLVKRRNLPGQGGYSTHSGKLSALSHRKTGAPTKEILKEAKKGKRGVQFGPPTYLEHSGNEMSSDEEYEDEYGPEDGYEEDYAEEEAADGEQDGSGDTDLSASARPQGAEPQKPGFSHLEPDDGMSWDNNETERILREQEAQKDAAAEQRRAEMEAQAQVQAQAQAQARAQAEVRQRQQAQMQAQQAAQAASQASQETRPGGIRPLQTVQQQQDLRRITSDRSTSSMSSRSGSPHEQQPGAFLPSQVQAIRRRGDSESSLASGASSSINAPSPSPEKSKKNDKRKSKVEDDFNDEKSQKKRSGVFSLFSRKKDRKSGQFGSSGSDPELAFARESEEYGQAIDQQARMTGSSPLGKPSGMGRSVQERDRLTQEAYQRQFLVPSNSNEQNSEAPLRPARPGSLIATPGSVPMLNVLRIFAGDDIDSDATFKTVLLNQTTAASDLLRQALQRFRLGAPNDQSGYVITVKVIGGEERALEGQEHPLQVFDALAAANPDSDVVIPSVKRSSVGSISSISSNLSLNPAIARLGGDFSDDHTVRFFLKRTSALQALHHDQLMETLMSPGLVNSDGSSAEPDAQNNSRSSLLSADHSDMSGGATMRFALRLVIYATELPEGIVFDPQTTALVPEEILRNRGPGGTEPAEGIPQDIRERVLAFPRNTTVAEVIETGLDRFGIGDGVVEGGDDVEDRPTRNNRGRGRTKYRLTALIDGVERSLLPSNSVVEAYPEQPTLRAVNRRSADAKRRSADSAMLLGMMDDIKLADPIFVLRKVPAPKPPRLGRALSAAEEAYLSSRSSPRNSSQNHGSSSRHVNTSVEKANAQNGLYNHAGETYASQSADASAADTHKKQNSTASETSGRTTTSPQNSSTNTHLTATNTTAPTPLSTFPPLTNTPSVSGSANSSTASTQRLEPVMSTMPVSSGPRSVGPSSYGWGLDHLYSVMDAAARRRPAGAANGGSNGGVAALLGSGELPSRDEDFYHPHVTGLFAPALPQTVHPKTIEAYAPIRDELASMDNELDRLLREAFRVF</sequence>
<dbReference type="SUPFAM" id="SSF54236">
    <property type="entry name" value="Ubiquitin-like"/>
    <property type="match status" value="1"/>
</dbReference>
<keyword evidence="1 2" id="KW-0728">SH3 domain</keyword>
<dbReference type="Proteomes" id="UP000078113">
    <property type="component" value="Unassembled WGS sequence"/>
</dbReference>
<evidence type="ECO:0000259" key="5">
    <source>
        <dbReference type="PROSITE" id="PS50200"/>
    </source>
</evidence>
<feature type="region of interest" description="Disordered" evidence="3">
    <location>
        <begin position="613"/>
        <end position="668"/>
    </location>
</feature>
<feature type="compositionally biased region" description="Low complexity" evidence="3">
    <location>
        <begin position="1124"/>
        <end position="1149"/>
    </location>
</feature>
<dbReference type="PROSITE" id="PS50002">
    <property type="entry name" value="SH3"/>
    <property type="match status" value="1"/>
</dbReference>
<keyword evidence="7" id="KW-1185">Reference proteome</keyword>
<dbReference type="CDD" id="cd17043">
    <property type="entry name" value="RA"/>
    <property type="match status" value="1"/>
</dbReference>
<feature type="compositionally biased region" description="Polar residues" evidence="3">
    <location>
        <begin position="648"/>
        <end position="658"/>
    </location>
</feature>
<feature type="compositionally biased region" description="Acidic residues" evidence="3">
    <location>
        <begin position="148"/>
        <end position="165"/>
    </location>
</feature>
<feature type="compositionally biased region" description="Acidic residues" evidence="3">
    <location>
        <begin position="128"/>
        <end position="137"/>
    </location>
</feature>
<dbReference type="PROSITE" id="PS50200">
    <property type="entry name" value="RA"/>
    <property type="match status" value="1"/>
</dbReference>
<dbReference type="InterPro" id="IPR029071">
    <property type="entry name" value="Ubiquitin-like_domsf"/>
</dbReference>
<feature type="compositionally biased region" description="Polar residues" evidence="3">
    <location>
        <begin position="1114"/>
        <end position="1123"/>
    </location>
</feature>
<feature type="compositionally biased region" description="Low complexity" evidence="3">
    <location>
        <begin position="1098"/>
        <end position="1107"/>
    </location>
</feature>
<dbReference type="PANTHER" id="PTHR47775">
    <property type="entry name" value="BUD SITE SELECTION PROTEIN 14"/>
    <property type="match status" value="1"/>
</dbReference>
<feature type="domain" description="Ras-associating" evidence="5">
    <location>
        <begin position="681"/>
        <end position="813"/>
    </location>
</feature>
<feature type="region of interest" description="Disordered" evidence="3">
    <location>
        <begin position="1055"/>
        <end position="1078"/>
    </location>
</feature>
<dbReference type="FunFam" id="2.30.30.40:FF:000035">
    <property type="entry name" value="SH3 domain containing protein"/>
    <property type="match status" value="1"/>
</dbReference>
<dbReference type="SMART" id="SM00326">
    <property type="entry name" value="SH3"/>
    <property type="match status" value="1"/>
</dbReference>
<dbReference type="InterPro" id="IPR000159">
    <property type="entry name" value="RA_dom"/>
</dbReference>
<feature type="region of interest" description="Disordered" evidence="3">
    <location>
        <begin position="1"/>
        <end position="172"/>
    </location>
</feature>
<dbReference type="GO" id="GO:0015630">
    <property type="term" value="C:microtubule cytoskeleton"/>
    <property type="evidence" value="ECO:0007669"/>
    <property type="project" value="TreeGrafter"/>
</dbReference>
<dbReference type="InterPro" id="IPR036028">
    <property type="entry name" value="SH3-like_dom_sf"/>
</dbReference>
<feature type="compositionally biased region" description="Low complexity" evidence="3">
    <location>
        <begin position="489"/>
        <end position="500"/>
    </location>
</feature>
<dbReference type="SUPFAM" id="SSF50044">
    <property type="entry name" value="SH3-domain"/>
    <property type="match status" value="1"/>
</dbReference>
<dbReference type="InterPro" id="IPR001452">
    <property type="entry name" value="SH3_domain"/>
</dbReference>
<dbReference type="Pfam" id="PF00018">
    <property type="entry name" value="SH3_1"/>
    <property type="match status" value="1"/>
</dbReference>
<feature type="compositionally biased region" description="Basic and acidic residues" evidence="3">
    <location>
        <begin position="555"/>
        <end position="565"/>
    </location>
</feature>
<dbReference type="GO" id="GO:0008104">
    <property type="term" value="P:intracellular protein localization"/>
    <property type="evidence" value="ECO:0007669"/>
    <property type="project" value="TreeGrafter"/>
</dbReference>
<feature type="compositionally biased region" description="Polar residues" evidence="3">
    <location>
        <begin position="1067"/>
        <end position="1078"/>
    </location>
</feature>
<evidence type="ECO:0000313" key="7">
    <source>
        <dbReference type="Proteomes" id="UP000078113"/>
    </source>
</evidence>
<evidence type="ECO:0000259" key="4">
    <source>
        <dbReference type="PROSITE" id="PS50002"/>
    </source>
</evidence>
<dbReference type="Pfam" id="PF00788">
    <property type="entry name" value="RA"/>
    <property type="match status" value="1"/>
</dbReference>
<evidence type="ECO:0000256" key="3">
    <source>
        <dbReference type="SAM" id="MobiDB-lite"/>
    </source>
</evidence>
<dbReference type="Gene3D" id="3.10.20.90">
    <property type="entry name" value="Phosphatidylinositol 3-kinase Catalytic Subunit, Chain A, domain 1"/>
    <property type="match status" value="1"/>
</dbReference>
<feature type="compositionally biased region" description="Low complexity" evidence="3">
    <location>
        <begin position="1055"/>
        <end position="1066"/>
    </location>
</feature>
<evidence type="ECO:0000256" key="2">
    <source>
        <dbReference type="PROSITE-ProRule" id="PRU00192"/>
    </source>
</evidence>
<feature type="region of interest" description="Disordered" evidence="3">
    <location>
        <begin position="1098"/>
        <end position="1189"/>
    </location>
</feature>
<evidence type="ECO:0000313" key="6">
    <source>
        <dbReference type="EMBL" id="KAE8268339.1"/>
    </source>
</evidence>
<dbReference type="PANTHER" id="PTHR47775:SF1">
    <property type="entry name" value="BUD SITE SELECTION PROTEIN 14"/>
    <property type="match status" value="1"/>
</dbReference>
<feature type="compositionally biased region" description="Low complexity" evidence="3">
    <location>
        <begin position="423"/>
        <end position="465"/>
    </location>
</feature>
<feature type="compositionally biased region" description="Polar residues" evidence="3">
    <location>
        <begin position="843"/>
        <end position="852"/>
    </location>
</feature>
<feature type="compositionally biased region" description="Low complexity" evidence="3">
    <location>
        <begin position="22"/>
        <end position="33"/>
    </location>
</feature>
<feature type="compositionally biased region" description="Low complexity" evidence="3">
    <location>
        <begin position="1156"/>
        <end position="1171"/>
    </location>
</feature>
<gene>
    <name evidence="6" type="ORF">A4X09_0g3995</name>
</gene>
<protein>
    <recommendedName>
        <fullName evidence="8">SH3 domain-containing protein</fullName>
    </recommendedName>
</protein>
<dbReference type="Gene3D" id="2.30.30.40">
    <property type="entry name" value="SH3 Domains"/>
    <property type="match status" value="1"/>
</dbReference>
<dbReference type="GO" id="GO:0051286">
    <property type="term" value="C:cell tip"/>
    <property type="evidence" value="ECO:0007669"/>
    <property type="project" value="TreeGrafter"/>
</dbReference>
<feature type="domain" description="SH3" evidence="4">
    <location>
        <begin position="176"/>
        <end position="237"/>
    </location>
</feature>
<reference evidence="6" key="1">
    <citation type="submission" date="2016-04" db="EMBL/GenBank/DDBJ databases">
        <authorList>
            <person name="Nguyen H.D."/>
            <person name="Samba Siva P."/>
            <person name="Cullis J."/>
            <person name="Levesque C.A."/>
            <person name="Hambleton S."/>
        </authorList>
    </citation>
    <scope>NUCLEOTIDE SEQUENCE</scope>
    <source>
        <strain evidence="6">DAOMC 236422</strain>
    </source>
</reference>
<dbReference type="InterPro" id="IPR053039">
    <property type="entry name" value="Polarity_Bud-Selection_Reg"/>
</dbReference>
<feature type="region of interest" description="Disordered" evidence="3">
    <location>
        <begin position="828"/>
        <end position="857"/>
    </location>
</feature>